<accession>S0G432</accession>
<dbReference type="PROSITE" id="PS51257">
    <property type="entry name" value="PROKAR_LIPOPROTEIN"/>
    <property type="match status" value="1"/>
</dbReference>
<name>S0G432_9BACT</name>
<dbReference type="AlphaFoldDB" id="S0G432"/>
<evidence type="ECO:0000313" key="3">
    <source>
        <dbReference type="Proteomes" id="UP000014216"/>
    </source>
</evidence>
<keyword evidence="1" id="KW-0732">Signal</keyword>
<feature type="signal peptide" evidence="1">
    <location>
        <begin position="1"/>
        <end position="29"/>
    </location>
</feature>
<reference evidence="2 3" key="1">
    <citation type="journal article" date="2013" name="Genome Announc.">
        <title>Draft Genome Sequence of Desulfotignum phosphitoxidans DSM 13687 Strain FiPS-3.</title>
        <authorList>
            <person name="Poehlein A."/>
            <person name="Daniel R."/>
            <person name="Simeonova D.D."/>
        </authorList>
    </citation>
    <scope>NUCLEOTIDE SEQUENCE [LARGE SCALE GENOMIC DNA]</scope>
    <source>
        <strain evidence="2 3">DSM 13687</strain>
    </source>
</reference>
<dbReference type="EMBL" id="APJX01000003">
    <property type="protein sequence ID" value="EMS80264.1"/>
    <property type="molecule type" value="Genomic_DNA"/>
</dbReference>
<evidence type="ECO:0008006" key="4">
    <source>
        <dbReference type="Google" id="ProtNLM"/>
    </source>
</evidence>
<gene>
    <name evidence="2" type="ORF">Dpo_3c04090</name>
</gene>
<proteinExistence type="predicted"/>
<keyword evidence="3" id="KW-1185">Reference proteome</keyword>
<protein>
    <recommendedName>
        <fullName evidence="4">DUF3108 domain-containing protein</fullName>
    </recommendedName>
</protein>
<sequence length="229" mass="25487">MKQLFCLSFWILCVVSACCGLLIVRAAPAASSHPHETHTYIEQTGEAVKKVTWTLEKADTFILTYLSPFERHVTTTGLDYDTHRWHVTEKNGLSDFTAVRTGASISISGRFRGDPVNKTIPIDGTDWYQASSLSLRGFAVSTDRETVFWTIRSDTLTVHKIKAVKQGSETIDVNGVMKKAVRIKLSLTGLLSHFWKSDYWFSVPEGVFLQFKGPSGPPGSPMTTVTQIQ</sequence>
<organism evidence="2 3">
    <name type="scientific">Desulfotignum phosphitoxidans DSM 13687</name>
    <dbReference type="NCBI Taxonomy" id="1286635"/>
    <lineage>
        <taxon>Bacteria</taxon>
        <taxon>Pseudomonadati</taxon>
        <taxon>Thermodesulfobacteriota</taxon>
        <taxon>Desulfobacteria</taxon>
        <taxon>Desulfobacterales</taxon>
        <taxon>Desulfobacteraceae</taxon>
        <taxon>Desulfotignum</taxon>
    </lineage>
</organism>
<evidence type="ECO:0000313" key="2">
    <source>
        <dbReference type="EMBL" id="EMS80264.1"/>
    </source>
</evidence>
<evidence type="ECO:0000256" key="1">
    <source>
        <dbReference type="SAM" id="SignalP"/>
    </source>
</evidence>
<feature type="chain" id="PRO_5004486984" description="DUF3108 domain-containing protein" evidence="1">
    <location>
        <begin position="30"/>
        <end position="229"/>
    </location>
</feature>
<dbReference type="Proteomes" id="UP000014216">
    <property type="component" value="Unassembled WGS sequence"/>
</dbReference>
<comment type="caution">
    <text evidence="2">The sequence shown here is derived from an EMBL/GenBank/DDBJ whole genome shotgun (WGS) entry which is preliminary data.</text>
</comment>